<evidence type="ECO:0000313" key="2">
    <source>
        <dbReference type="EMBL" id="MFC7616577.1"/>
    </source>
</evidence>
<gene>
    <name evidence="2" type="ORF">ACFQV2_27020</name>
</gene>
<dbReference type="EMBL" id="JBHTEY010000004">
    <property type="protein sequence ID" value="MFC7616577.1"/>
    <property type="molecule type" value="Genomic_DNA"/>
</dbReference>
<accession>A0ABW2TUI0</accession>
<comment type="caution">
    <text evidence="2">The sequence shown here is derived from an EMBL/GenBank/DDBJ whole genome shotgun (WGS) entry which is preliminary data.</text>
</comment>
<proteinExistence type="predicted"/>
<sequence>MGHHFEGTTEFEVPADVDTVWGAIATGPGVQSWFLGHTEIGNGAVRMAMGSTSRSLRSPRGSRASTSPTGSPPDPTAGSWPTSSSSRAARGRARWSGWSPAASSPATAGPTSTRRCSRAARSTPRPCAST</sequence>
<reference evidence="3" key="1">
    <citation type="journal article" date="2019" name="Int. J. Syst. Evol. Microbiol.">
        <title>The Global Catalogue of Microorganisms (GCM) 10K type strain sequencing project: providing services to taxonomists for standard genome sequencing and annotation.</title>
        <authorList>
            <consortium name="The Broad Institute Genomics Platform"/>
            <consortium name="The Broad Institute Genome Sequencing Center for Infectious Disease"/>
            <person name="Wu L."/>
            <person name="Ma J."/>
        </authorList>
    </citation>
    <scope>NUCLEOTIDE SEQUENCE [LARGE SCALE GENOMIC DNA]</scope>
    <source>
        <strain evidence="3">JCM 17695</strain>
    </source>
</reference>
<name>A0ABW2TUI0_9PSEU</name>
<keyword evidence="3" id="KW-1185">Reference proteome</keyword>
<protein>
    <recommendedName>
        <fullName evidence="4">Activator of Hsp90 ATPase homolog 1-like protein</fullName>
    </recommendedName>
</protein>
<dbReference type="Proteomes" id="UP001596512">
    <property type="component" value="Unassembled WGS sequence"/>
</dbReference>
<evidence type="ECO:0000313" key="3">
    <source>
        <dbReference type="Proteomes" id="UP001596512"/>
    </source>
</evidence>
<feature type="region of interest" description="Disordered" evidence="1">
    <location>
        <begin position="48"/>
        <end position="130"/>
    </location>
</feature>
<feature type="compositionally biased region" description="Low complexity" evidence="1">
    <location>
        <begin position="76"/>
        <end position="130"/>
    </location>
</feature>
<evidence type="ECO:0008006" key="4">
    <source>
        <dbReference type="Google" id="ProtNLM"/>
    </source>
</evidence>
<evidence type="ECO:0000256" key="1">
    <source>
        <dbReference type="SAM" id="MobiDB-lite"/>
    </source>
</evidence>
<organism evidence="2 3">
    <name type="scientific">Actinokineospora soli</name>
    <dbReference type="NCBI Taxonomy" id="1048753"/>
    <lineage>
        <taxon>Bacteria</taxon>
        <taxon>Bacillati</taxon>
        <taxon>Actinomycetota</taxon>
        <taxon>Actinomycetes</taxon>
        <taxon>Pseudonocardiales</taxon>
        <taxon>Pseudonocardiaceae</taxon>
        <taxon>Actinokineospora</taxon>
    </lineage>
</organism>